<dbReference type="InterPro" id="IPR000835">
    <property type="entry name" value="HTH_MarR-typ"/>
</dbReference>
<dbReference type="SMART" id="SM00347">
    <property type="entry name" value="HTH_MARR"/>
    <property type="match status" value="1"/>
</dbReference>
<dbReference type="GO" id="GO:0003700">
    <property type="term" value="F:DNA-binding transcription factor activity"/>
    <property type="evidence" value="ECO:0007669"/>
    <property type="project" value="InterPro"/>
</dbReference>
<dbReference type="GO" id="GO:0006950">
    <property type="term" value="P:response to stress"/>
    <property type="evidence" value="ECO:0007669"/>
    <property type="project" value="TreeGrafter"/>
</dbReference>
<name>A0A382XDI3_9ZZZZ</name>
<dbReference type="InterPro" id="IPR039422">
    <property type="entry name" value="MarR/SlyA-like"/>
</dbReference>
<dbReference type="PANTHER" id="PTHR33164">
    <property type="entry name" value="TRANSCRIPTIONAL REGULATOR, MARR FAMILY"/>
    <property type="match status" value="1"/>
</dbReference>
<dbReference type="InterPro" id="IPR036388">
    <property type="entry name" value="WH-like_DNA-bd_sf"/>
</dbReference>
<dbReference type="Pfam" id="PF01047">
    <property type="entry name" value="MarR"/>
    <property type="match status" value="1"/>
</dbReference>
<feature type="non-terminal residue" evidence="2">
    <location>
        <position position="136"/>
    </location>
</feature>
<dbReference type="PROSITE" id="PS50995">
    <property type="entry name" value="HTH_MARR_2"/>
    <property type="match status" value="1"/>
</dbReference>
<dbReference type="EMBL" id="UINC01166777">
    <property type="protein sequence ID" value="SVD68914.1"/>
    <property type="molecule type" value="Genomic_DNA"/>
</dbReference>
<protein>
    <recommendedName>
        <fullName evidence="1">HTH marR-type domain-containing protein</fullName>
    </recommendedName>
</protein>
<evidence type="ECO:0000313" key="2">
    <source>
        <dbReference type="EMBL" id="SVD68914.1"/>
    </source>
</evidence>
<dbReference type="PANTHER" id="PTHR33164:SF43">
    <property type="entry name" value="HTH-TYPE TRANSCRIPTIONAL REPRESSOR YETL"/>
    <property type="match status" value="1"/>
</dbReference>
<dbReference type="Gene3D" id="1.10.10.10">
    <property type="entry name" value="Winged helix-like DNA-binding domain superfamily/Winged helix DNA-binding domain"/>
    <property type="match status" value="1"/>
</dbReference>
<dbReference type="InterPro" id="IPR036390">
    <property type="entry name" value="WH_DNA-bd_sf"/>
</dbReference>
<evidence type="ECO:0000259" key="1">
    <source>
        <dbReference type="PROSITE" id="PS50995"/>
    </source>
</evidence>
<feature type="non-terminal residue" evidence="2">
    <location>
        <position position="1"/>
    </location>
</feature>
<sequence length="136" mass="15319">VRQKVKPDQNIHSYAKPELRLWLRLLTCTNLVEGEIRRRLRQEFATTLPRFDLLAQLDRTSGGLTLTELSNRMMVSNGNLTGLVDRLVGNNLVERLPDPDDGRSTRVALTALGKKHFDAMTPAHASWINGMLEGLD</sequence>
<dbReference type="AlphaFoldDB" id="A0A382XDI3"/>
<accession>A0A382XDI3</accession>
<reference evidence="2" key="1">
    <citation type="submission" date="2018-05" db="EMBL/GenBank/DDBJ databases">
        <authorList>
            <person name="Lanie J.A."/>
            <person name="Ng W.-L."/>
            <person name="Kazmierczak K.M."/>
            <person name="Andrzejewski T.M."/>
            <person name="Davidsen T.M."/>
            <person name="Wayne K.J."/>
            <person name="Tettelin H."/>
            <person name="Glass J.I."/>
            <person name="Rusch D."/>
            <person name="Podicherti R."/>
            <person name="Tsui H.-C.T."/>
            <person name="Winkler M.E."/>
        </authorList>
    </citation>
    <scope>NUCLEOTIDE SEQUENCE</scope>
</reference>
<gene>
    <name evidence="2" type="ORF">METZ01_LOCUS421768</name>
</gene>
<dbReference type="SUPFAM" id="SSF46785">
    <property type="entry name" value="Winged helix' DNA-binding domain"/>
    <property type="match status" value="1"/>
</dbReference>
<proteinExistence type="predicted"/>
<organism evidence="2">
    <name type="scientific">marine metagenome</name>
    <dbReference type="NCBI Taxonomy" id="408172"/>
    <lineage>
        <taxon>unclassified sequences</taxon>
        <taxon>metagenomes</taxon>
        <taxon>ecological metagenomes</taxon>
    </lineage>
</organism>
<feature type="domain" description="HTH marR-type" evidence="1">
    <location>
        <begin position="18"/>
        <end position="136"/>
    </location>
</feature>